<dbReference type="SUPFAM" id="SSF81901">
    <property type="entry name" value="HCP-like"/>
    <property type="match status" value="1"/>
</dbReference>
<feature type="non-terminal residue" evidence="2">
    <location>
        <position position="1"/>
    </location>
</feature>
<evidence type="ECO:0000313" key="2">
    <source>
        <dbReference type="EMBL" id="GAG27752.1"/>
    </source>
</evidence>
<name>X0WX13_9ZZZZ</name>
<proteinExistence type="predicted"/>
<sequence length="105" mass="11616">GRGVPKDYENALAWYNLAAARGNGDAKATLEKLTGRKPSEQLAKKQPKILDSPPRQITDGYPRQKSTRVDTQLVRDVQQHLAALGYKPGPNERHLRCSDYSSEAG</sequence>
<dbReference type="AlphaFoldDB" id="X0WX13"/>
<evidence type="ECO:0008006" key="3">
    <source>
        <dbReference type="Google" id="ProtNLM"/>
    </source>
</evidence>
<dbReference type="InterPro" id="IPR011990">
    <property type="entry name" value="TPR-like_helical_dom_sf"/>
</dbReference>
<accession>X0WX13</accession>
<reference evidence="2" key="1">
    <citation type="journal article" date="2014" name="Front. Microbiol.">
        <title>High frequency of phylogenetically diverse reductive dehalogenase-homologous genes in deep subseafloor sedimentary metagenomes.</title>
        <authorList>
            <person name="Kawai M."/>
            <person name="Futagami T."/>
            <person name="Toyoda A."/>
            <person name="Takaki Y."/>
            <person name="Nishi S."/>
            <person name="Hori S."/>
            <person name="Arai W."/>
            <person name="Tsubouchi T."/>
            <person name="Morono Y."/>
            <person name="Uchiyama I."/>
            <person name="Ito T."/>
            <person name="Fujiyama A."/>
            <person name="Inagaki F."/>
            <person name="Takami H."/>
        </authorList>
    </citation>
    <scope>NUCLEOTIDE SEQUENCE</scope>
    <source>
        <strain evidence="2">Expedition CK06-06</strain>
    </source>
</reference>
<dbReference type="Gene3D" id="1.25.40.10">
    <property type="entry name" value="Tetratricopeptide repeat domain"/>
    <property type="match status" value="1"/>
</dbReference>
<feature type="compositionally biased region" description="Basic and acidic residues" evidence="1">
    <location>
        <begin position="34"/>
        <end position="43"/>
    </location>
</feature>
<feature type="region of interest" description="Disordered" evidence="1">
    <location>
        <begin position="82"/>
        <end position="105"/>
    </location>
</feature>
<feature type="region of interest" description="Disordered" evidence="1">
    <location>
        <begin position="34"/>
        <end position="69"/>
    </location>
</feature>
<comment type="caution">
    <text evidence="2">The sequence shown here is derived from an EMBL/GenBank/DDBJ whole genome shotgun (WGS) entry which is preliminary data.</text>
</comment>
<gene>
    <name evidence="2" type="ORF">S01H1_50292</name>
</gene>
<protein>
    <recommendedName>
        <fullName evidence="3">Sel1 repeat family protein</fullName>
    </recommendedName>
</protein>
<evidence type="ECO:0000256" key="1">
    <source>
        <dbReference type="SAM" id="MobiDB-lite"/>
    </source>
</evidence>
<dbReference type="EMBL" id="BARS01032401">
    <property type="protein sequence ID" value="GAG27752.1"/>
    <property type="molecule type" value="Genomic_DNA"/>
</dbReference>
<organism evidence="2">
    <name type="scientific">marine sediment metagenome</name>
    <dbReference type="NCBI Taxonomy" id="412755"/>
    <lineage>
        <taxon>unclassified sequences</taxon>
        <taxon>metagenomes</taxon>
        <taxon>ecological metagenomes</taxon>
    </lineage>
</organism>